<sequence>MPHYRFPAITGAMQINQLLSAITQTIHSHLPDLKDVSIHAGRFDLAEVKRIANRLPTIKVALMEAREFKSVETEQRDVSLRFAAFVMVSDSRKLPKDEAAINIIETLSLLIAE</sequence>
<gene>
    <name evidence="1" type="ORF">ORQ98_26970</name>
</gene>
<keyword evidence="2" id="KW-1185">Reference proteome</keyword>
<comment type="caution">
    <text evidence="1">The sequence shown here is derived from an EMBL/GenBank/DDBJ whole genome shotgun (WGS) entry which is preliminary data.</text>
</comment>
<organism evidence="1 2">
    <name type="scientific">Spartinivicinus poritis</name>
    <dbReference type="NCBI Taxonomy" id="2994640"/>
    <lineage>
        <taxon>Bacteria</taxon>
        <taxon>Pseudomonadati</taxon>
        <taxon>Pseudomonadota</taxon>
        <taxon>Gammaproteobacteria</taxon>
        <taxon>Oceanospirillales</taxon>
        <taxon>Zooshikellaceae</taxon>
        <taxon>Spartinivicinus</taxon>
    </lineage>
</organism>
<accession>A0ABT5UGT5</accession>
<proteinExistence type="predicted"/>
<dbReference type="Proteomes" id="UP001528823">
    <property type="component" value="Unassembled WGS sequence"/>
</dbReference>
<evidence type="ECO:0000313" key="1">
    <source>
        <dbReference type="EMBL" id="MDE1465609.1"/>
    </source>
</evidence>
<dbReference type="EMBL" id="JAPMOU010000072">
    <property type="protein sequence ID" value="MDE1465609.1"/>
    <property type="molecule type" value="Genomic_DNA"/>
</dbReference>
<reference evidence="1 2" key="1">
    <citation type="submission" date="2022-11" db="EMBL/GenBank/DDBJ databases">
        <title>Spartinivicinus poritis sp. nov., isolated from scleractinian coral Porites lutea.</title>
        <authorList>
            <person name="Zhang G."/>
            <person name="Cai L."/>
            <person name="Wei Q."/>
        </authorList>
    </citation>
    <scope>NUCLEOTIDE SEQUENCE [LARGE SCALE GENOMIC DNA]</scope>
    <source>
        <strain evidence="1 2">A2-2</strain>
    </source>
</reference>
<name>A0ABT5UGT5_9GAMM</name>
<evidence type="ECO:0000313" key="2">
    <source>
        <dbReference type="Proteomes" id="UP001528823"/>
    </source>
</evidence>
<protein>
    <submittedName>
        <fullName evidence="1">Uncharacterized protein</fullName>
    </submittedName>
</protein>
<dbReference type="RefSeq" id="WP_274691913.1">
    <property type="nucleotide sequence ID" value="NZ_JAPMOU010000072.1"/>
</dbReference>